<evidence type="ECO:0000313" key="2">
    <source>
        <dbReference type="Proteomes" id="UP001165367"/>
    </source>
</evidence>
<reference evidence="1" key="1">
    <citation type="submission" date="2022-01" db="EMBL/GenBank/DDBJ databases">
        <authorList>
            <person name="Jo J.-H."/>
            <person name="Im W.-T."/>
        </authorList>
    </citation>
    <scope>NUCLEOTIDE SEQUENCE</scope>
    <source>
        <strain evidence="1">NA20</strain>
    </source>
</reference>
<protein>
    <submittedName>
        <fullName evidence="1">Uncharacterized protein</fullName>
    </submittedName>
</protein>
<evidence type="ECO:0000313" key="1">
    <source>
        <dbReference type="EMBL" id="MCG2614138.1"/>
    </source>
</evidence>
<keyword evidence="2" id="KW-1185">Reference proteome</keyword>
<dbReference type="EMBL" id="JAKLTR010000003">
    <property type="protein sequence ID" value="MCG2614138.1"/>
    <property type="molecule type" value="Genomic_DNA"/>
</dbReference>
<dbReference type="RefSeq" id="WP_237870258.1">
    <property type="nucleotide sequence ID" value="NZ_JAKLTR010000003.1"/>
</dbReference>
<comment type="caution">
    <text evidence="1">The sequence shown here is derived from an EMBL/GenBank/DDBJ whole genome shotgun (WGS) entry which is preliminary data.</text>
</comment>
<proteinExistence type="predicted"/>
<sequence length="186" mass="20529">MAKALVKLAFRHEIGPAFSGSFEKDVFLDSYNEFRLQAQAYNREGVHTTLEELIASNPKANSLHYKVGFAVGLYISALKNQIPGIKDLIPGSSHPSFESHEFEIIHSNLSDRNAHRVAVTFYTGILTLLETVGDQVLLANGDLSQLPAGEWMSTFMIRPSTLVTVHQYQSLPATCTSPHPDLAQFA</sequence>
<organism evidence="1 2">
    <name type="scientific">Terrimonas ginsenosidimutans</name>
    <dbReference type="NCBI Taxonomy" id="2908004"/>
    <lineage>
        <taxon>Bacteria</taxon>
        <taxon>Pseudomonadati</taxon>
        <taxon>Bacteroidota</taxon>
        <taxon>Chitinophagia</taxon>
        <taxon>Chitinophagales</taxon>
        <taxon>Chitinophagaceae</taxon>
        <taxon>Terrimonas</taxon>
    </lineage>
</organism>
<name>A0ABS9KP85_9BACT</name>
<accession>A0ABS9KP85</accession>
<dbReference type="Proteomes" id="UP001165367">
    <property type="component" value="Unassembled WGS sequence"/>
</dbReference>
<gene>
    <name evidence="1" type="ORF">LZZ85_07590</name>
</gene>